<evidence type="ECO:0000313" key="2">
    <source>
        <dbReference type="Proteomes" id="UP001139981"/>
    </source>
</evidence>
<gene>
    <name evidence="1" type="ORF">IWW38_006185</name>
</gene>
<organism evidence="1 2">
    <name type="scientific">Coemansia aciculifera</name>
    <dbReference type="NCBI Taxonomy" id="417176"/>
    <lineage>
        <taxon>Eukaryota</taxon>
        <taxon>Fungi</taxon>
        <taxon>Fungi incertae sedis</taxon>
        <taxon>Zoopagomycota</taxon>
        <taxon>Kickxellomycotina</taxon>
        <taxon>Kickxellomycetes</taxon>
        <taxon>Kickxellales</taxon>
        <taxon>Kickxellaceae</taxon>
        <taxon>Coemansia</taxon>
    </lineage>
</organism>
<sequence length="194" mass="21095">MLYDFNGVWSDATGPNAPLDYATGTKSLQFSFKSSIQSWIDAGIPAGKINAGLPFYGRTVTATADMSNAKDMYQPLSKTIPHGDGDDKEETDISCGGPKLFSGIWKYANMRTEGVLDSPDSAAEPWIRRFDKTTGTPWLYNKDTKDFVSYDDAASISAKADFAAEKGLAGVMIWPVTNDYDSELVNAVLLSFST</sequence>
<keyword evidence="2" id="KW-1185">Reference proteome</keyword>
<reference evidence="1" key="1">
    <citation type="submission" date="2022-07" db="EMBL/GenBank/DDBJ databases">
        <title>Phylogenomic reconstructions and comparative analyses of Kickxellomycotina fungi.</title>
        <authorList>
            <person name="Reynolds N.K."/>
            <person name="Stajich J.E."/>
            <person name="Barry K."/>
            <person name="Grigoriev I.V."/>
            <person name="Crous P."/>
            <person name="Smith M.E."/>
        </authorList>
    </citation>
    <scope>NUCLEOTIDE SEQUENCE</scope>
    <source>
        <strain evidence="1">CBS 190363</strain>
    </source>
</reference>
<dbReference type="Proteomes" id="UP001139981">
    <property type="component" value="Unassembled WGS sequence"/>
</dbReference>
<name>A0ACC1LU02_9FUNG</name>
<dbReference type="EMBL" id="JANBVB010003397">
    <property type="protein sequence ID" value="KAJ2879074.1"/>
    <property type="molecule type" value="Genomic_DNA"/>
</dbReference>
<proteinExistence type="predicted"/>
<comment type="caution">
    <text evidence="1">The sequence shown here is derived from an EMBL/GenBank/DDBJ whole genome shotgun (WGS) entry which is preliminary data.</text>
</comment>
<evidence type="ECO:0000313" key="1">
    <source>
        <dbReference type="EMBL" id="KAJ2879074.1"/>
    </source>
</evidence>
<protein>
    <submittedName>
        <fullName evidence="1">Uncharacterized protein</fullName>
    </submittedName>
</protein>
<accession>A0ACC1LU02</accession>